<feature type="signal peptide" evidence="2">
    <location>
        <begin position="1"/>
        <end position="16"/>
    </location>
</feature>
<keyword evidence="2" id="KW-0732">Signal</keyword>
<accession>A0A1I8G339</accession>
<evidence type="ECO:0000313" key="3">
    <source>
        <dbReference type="Proteomes" id="UP000095280"/>
    </source>
</evidence>
<keyword evidence="3" id="KW-1185">Reference proteome</keyword>
<protein>
    <submittedName>
        <fullName evidence="4 5">Protein virilizer</fullName>
    </submittedName>
</protein>
<evidence type="ECO:0000313" key="4">
    <source>
        <dbReference type="WBParaSite" id="maker-uti_cns_0000697-snap-gene-0.5-mRNA-1"/>
    </source>
</evidence>
<feature type="region of interest" description="Disordered" evidence="1">
    <location>
        <begin position="274"/>
        <end position="325"/>
    </location>
</feature>
<dbReference type="Pfam" id="PF00811">
    <property type="entry name" value="Ependymin"/>
    <property type="match status" value="1"/>
</dbReference>
<sequence>MKTLVLLLTVLATASAMESLFWMGDYADDKGELGKGCCLPTQWEGRVGAFHISKKFLIPKFRASDSKVGIDYPGKKVAARTMSYCKKTKRVYHTRTVADFNAKKAYFIYKDKCKTFKLRRSMRRPCIPDFFRQYSPYFYGAGQNSLPVTAYGYRNASRALTTEVFSVVTSRSCVPIKGAYRVKRRFRSMMGNYQYYNVTSGIKDRELYNVPDFCKNNSSTAEETSGSRRLWRKFKNYVGLEAKEMKSDVEVASLVEDDFLAQMMDLIDGSMEQAMGGAESGHDHWRRSGRHRSRRHRGGGRGRRHRGGGHGRRHRDSERYDEVEA</sequence>
<dbReference type="WBParaSite" id="maker-uti_cns_0009859-snap-gene-0.7-mRNA-1">
    <property type="protein sequence ID" value="maker-uti_cns_0009859-snap-gene-0.7-mRNA-1"/>
    <property type="gene ID" value="maker-uti_cns_0009859-snap-gene-0.7"/>
</dbReference>
<dbReference type="GO" id="GO:0005764">
    <property type="term" value="C:lysosome"/>
    <property type="evidence" value="ECO:0007669"/>
    <property type="project" value="TreeGrafter"/>
</dbReference>
<evidence type="ECO:0000256" key="2">
    <source>
        <dbReference type="SAM" id="SignalP"/>
    </source>
</evidence>
<organism evidence="3 4">
    <name type="scientific">Macrostomum lignano</name>
    <dbReference type="NCBI Taxonomy" id="282301"/>
    <lineage>
        <taxon>Eukaryota</taxon>
        <taxon>Metazoa</taxon>
        <taxon>Spiralia</taxon>
        <taxon>Lophotrochozoa</taxon>
        <taxon>Platyhelminthes</taxon>
        <taxon>Rhabditophora</taxon>
        <taxon>Macrostomorpha</taxon>
        <taxon>Macrostomida</taxon>
        <taxon>Macrostomidae</taxon>
        <taxon>Macrostomum</taxon>
    </lineage>
</organism>
<proteinExistence type="predicted"/>
<dbReference type="PANTHER" id="PTHR10697">
    <property type="entry name" value="MAMMALIAN EPENDYMIN-RELATED PROTEIN 1"/>
    <property type="match status" value="1"/>
</dbReference>
<feature type="chain" id="PRO_5009845593" evidence="2">
    <location>
        <begin position="17"/>
        <end position="325"/>
    </location>
</feature>
<name>A0A1I8G339_9PLAT</name>
<feature type="compositionally biased region" description="Basic and acidic residues" evidence="1">
    <location>
        <begin position="315"/>
        <end position="325"/>
    </location>
</feature>
<evidence type="ECO:0000313" key="5">
    <source>
        <dbReference type="WBParaSite" id="maker-uti_cns_0009859-snap-gene-0.7-mRNA-1"/>
    </source>
</evidence>
<dbReference type="Proteomes" id="UP000095280">
    <property type="component" value="Unplaced"/>
</dbReference>
<dbReference type="AlphaFoldDB" id="A0A1I8G339"/>
<dbReference type="InterPro" id="IPR001299">
    <property type="entry name" value="Ependymin"/>
</dbReference>
<dbReference type="GO" id="GO:0007160">
    <property type="term" value="P:cell-matrix adhesion"/>
    <property type="evidence" value="ECO:0007669"/>
    <property type="project" value="InterPro"/>
</dbReference>
<dbReference type="GO" id="GO:0005509">
    <property type="term" value="F:calcium ion binding"/>
    <property type="evidence" value="ECO:0007669"/>
    <property type="project" value="InterPro"/>
</dbReference>
<dbReference type="WBParaSite" id="maker-uti_cns_0000697-snap-gene-0.5-mRNA-1">
    <property type="protein sequence ID" value="maker-uti_cns_0000697-snap-gene-0.5-mRNA-1"/>
    <property type="gene ID" value="maker-uti_cns_0000697-snap-gene-0.5"/>
</dbReference>
<evidence type="ECO:0000256" key="1">
    <source>
        <dbReference type="SAM" id="MobiDB-lite"/>
    </source>
</evidence>
<reference evidence="4 5" key="1">
    <citation type="submission" date="2016-11" db="UniProtKB">
        <authorList>
            <consortium name="WormBaseParasite"/>
        </authorList>
    </citation>
    <scope>IDENTIFICATION</scope>
</reference>
<dbReference type="GO" id="GO:0005576">
    <property type="term" value="C:extracellular region"/>
    <property type="evidence" value="ECO:0007669"/>
    <property type="project" value="InterPro"/>
</dbReference>
<dbReference type="PANTHER" id="PTHR10697:SF13">
    <property type="entry name" value="RICIN B LECTIN DOMAIN-CONTAINING PROTEIN"/>
    <property type="match status" value="1"/>
</dbReference>
<feature type="compositionally biased region" description="Basic residues" evidence="1">
    <location>
        <begin position="284"/>
        <end position="314"/>
    </location>
</feature>